<keyword evidence="3" id="KW-1185">Reference proteome</keyword>
<evidence type="ECO:0000313" key="3">
    <source>
        <dbReference type="Proteomes" id="UP000727907"/>
    </source>
</evidence>
<accession>A0ABS6IHC1</accession>
<comment type="caution">
    <text evidence="2">The sequence shown here is derived from an EMBL/GenBank/DDBJ whole genome shotgun (WGS) entry which is preliminary data.</text>
</comment>
<evidence type="ECO:0000313" key="2">
    <source>
        <dbReference type="EMBL" id="MBU8873998.1"/>
    </source>
</evidence>
<feature type="signal peptide" evidence="1">
    <location>
        <begin position="1"/>
        <end position="22"/>
    </location>
</feature>
<keyword evidence="1" id="KW-0732">Signal</keyword>
<sequence length="111" mass="11842">MISRFIVALGAALVGLSASAQAQMPPLNFDQAAYITCREAHAMNPEARKALAVFLAEHSARVRGVVIPDGEQGAQLAHLVRGGCTLSPDAYLFTVVDRAILAESSKLPKRR</sequence>
<protein>
    <recommendedName>
        <fullName evidence="4">HdeA/HdeB family protein</fullName>
    </recommendedName>
</protein>
<feature type="chain" id="PRO_5045328723" description="HdeA/HdeB family protein" evidence="1">
    <location>
        <begin position="23"/>
        <end position="111"/>
    </location>
</feature>
<proteinExistence type="predicted"/>
<dbReference type="EMBL" id="JAHOPB010000001">
    <property type="protein sequence ID" value="MBU8873998.1"/>
    <property type="molecule type" value="Genomic_DNA"/>
</dbReference>
<dbReference type="Proteomes" id="UP000727907">
    <property type="component" value="Unassembled WGS sequence"/>
</dbReference>
<gene>
    <name evidence="2" type="ORF">KQ910_09495</name>
</gene>
<evidence type="ECO:0008006" key="4">
    <source>
        <dbReference type="Google" id="ProtNLM"/>
    </source>
</evidence>
<evidence type="ECO:0000256" key="1">
    <source>
        <dbReference type="SAM" id="SignalP"/>
    </source>
</evidence>
<dbReference type="RefSeq" id="WP_216958772.1">
    <property type="nucleotide sequence ID" value="NZ_JAHOPB010000001.1"/>
</dbReference>
<dbReference type="Pfam" id="PF06411">
    <property type="entry name" value="HdeA"/>
    <property type="match status" value="1"/>
</dbReference>
<dbReference type="InterPro" id="IPR010486">
    <property type="entry name" value="HNS-dep_expression_A/B"/>
</dbReference>
<reference evidence="2 3" key="1">
    <citation type="submission" date="2021-06" db="EMBL/GenBank/DDBJ databases">
        <authorList>
            <person name="Lee D.H."/>
        </authorList>
    </citation>
    <scope>NUCLEOTIDE SEQUENCE [LARGE SCALE GENOMIC DNA]</scope>
    <source>
        <strain evidence="2 3">MMS21-HV4-11</strain>
    </source>
</reference>
<name>A0ABS6IHC1_9HYPH</name>
<organism evidence="2 3">
    <name type="scientific">Reyranella humidisoli</name>
    <dbReference type="NCBI Taxonomy" id="2849149"/>
    <lineage>
        <taxon>Bacteria</taxon>
        <taxon>Pseudomonadati</taxon>
        <taxon>Pseudomonadota</taxon>
        <taxon>Alphaproteobacteria</taxon>
        <taxon>Hyphomicrobiales</taxon>
        <taxon>Reyranellaceae</taxon>
        <taxon>Reyranella</taxon>
    </lineage>
</organism>